<evidence type="ECO:0000256" key="1">
    <source>
        <dbReference type="SAM" id="MobiDB-lite"/>
    </source>
</evidence>
<sequence length="136" mass="13263">MPREPSARRRDEGSGTVLVVGAIGVLVVLLLGGLTLVSAAHASTRARTAADLGALAGAMQLVRPDGADPCASAAAVVRANGGALLECRATAQVLDVRASVPAGWPGLGAATARSRAGPQVGEGPALDRPAVAGSPG</sequence>
<keyword evidence="5" id="KW-1185">Reference proteome</keyword>
<evidence type="ECO:0000259" key="3">
    <source>
        <dbReference type="Pfam" id="PF13400"/>
    </source>
</evidence>
<comment type="caution">
    <text evidence="4">The sequence shown here is derived from an EMBL/GenBank/DDBJ whole genome shotgun (WGS) entry which is preliminary data.</text>
</comment>
<name>A0A542X7S2_9MICO</name>
<organism evidence="4 5">
    <name type="scientific">Barrientosiimonas humi</name>
    <dbReference type="NCBI Taxonomy" id="999931"/>
    <lineage>
        <taxon>Bacteria</taxon>
        <taxon>Bacillati</taxon>
        <taxon>Actinomycetota</taxon>
        <taxon>Actinomycetes</taxon>
        <taxon>Micrococcales</taxon>
        <taxon>Dermacoccaceae</taxon>
        <taxon>Barrientosiimonas</taxon>
    </lineage>
</organism>
<dbReference type="Proteomes" id="UP000318336">
    <property type="component" value="Unassembled WGS sequence"/>
</dbReference>
<evidence type="ECO:0000256" key="2">
    <source>
        <dbReference type="SAM" id="Phobius"/>
    </source>
</evidence>
<dbReference type="InterPro" id="IPR028087">
    <property type="entry name" value="Tad_N"/>
</dbReference>
<dbReference type="OrthoDB" id="5150386at2"/>
<dbReference type="Pfam" id="PF13400">
    <property type="entry name" value="Tad"/>
    <property type="match status" value="1"/>
</dbReference>
<evidence type="ECO:0000313" key="4">
    <source>
        <dbReference type="EMBL" id="TQL31893.1"/>
    </source>
</evidence>
<protein>
    <submittedName>
        <fullName evidence="4">Secretion/DNA translocation related TadE-like protein</fullName>
    </submittedName>
</protein>
<dbReference type="NCBIfam" id="TIGR03816">
    <property type="entry name" value="tadE_like_DECH"/>
    <property type="match status" value="1"/>
</dbReference>
<keyword evidence="2" id="KW-1133">Transmembrane helix</keyword>
<evidence type="ECO:0000313" key="5">
    <source>
        <dbReference type="Proteomes" id="UP000318336"/>
    </source>
</evidence>
<gene>
    <name evidence="4" type="ORF">FB554_0006</name>
</gene>
<dbReference type="EMBL" id="VFOK01000001">
    <property type="protein sequence ID" value="TQL31893.1"/>
    <property type="molecule type" value="Genomic_DNA"/>
</dbReference>
<dbReference type="InterPro" id="IPR021202">
    <property type="entry name" value="Rv3654c-like"/>
</dbReference>
<feature type="transmembrane region" description="Helical" evidence="2">
    <location>
        <begin position="15"/>
        <end position="37"/>
    </location>
</feature>
<feature type="domain" description="Putative Flp pilus-assembly TadG-like N-terminal" evidence="3">
    <location>
        <begin position="13"/>
        <end position="60"/>
    </location>
</feature>
<dbReference type="RefSeq" id="WP_142004067.1">
    <property type="nucleotide sequence ID" value="NZ_CAJTBP010000001.1"/>
</dbReference>
<dbReference type="AlphaFoldDB" id="A0A542X7S2"/>
<proteinExistence type="predicted"/>
<keyword evidence="2" id="KW-0812">Transmembrane</keyword>
<feature type="region of interest" description="Disordered" evidence="1">
    <location>
        <begin position="111"/>
        <end position="136"/>
    </location>
</feature>
<keyword evidence="2" id="KW-0472">Membrane</keyword>
<reference evidence="4 5" key="1">
    <citation type="submission" date="2019-06" db="EMBL/GenBank/DDBJ databases">
        <title>Sequencing the genomes of 1000 actinobacteria strains.</title>
        <authorList>
            <person name="Klenk H.-P."/>
        </authorList>
    </citation>
    <scope>NUCLEOTIDE SEQUENCE [LARGE SCALE GENOMIC DNA]</scope>
    <source>
        <strain evidence="4 5">DSM 24617</strain>
    </source>
</reference>
<accession>A0A542X7S2</accession>